<evidence type="ECO:0000256" key="8">
    <source>
        <dbReference type="ARBA" id="ARBA00023264"/>
    </source>
</evidence>
<reference evidence="10 11" key="2">
    <citation type="submission" date="2014-05" db="EMBL/GenBank/DDBJ databases">
        <title>Genome sequence of Streptococcus gallolyticus.</title>
        <authorList>
            <person name="Del Campo R."/>
        </authorList>
    </citation>
    <scope>NUCLEOTIDE SEQUENCE [LARGE SCALE GENOMIC DNA]</scope>
    <source>
        <strain evidence="10 11">LMG17956</strain>
    </source>
</reference>
<comment type="cofactor">
    <cofactor evidence="1">
        <name>Mg(2+)</name>
        <dbReference type="ChEBI" id="CHEBI:18420"/>
    </cofactor>
</comment>
<dbReference type="GO" id="GO:0016301">
    <property type="term" value="F:kinase activity"/>
    <property type="evidence" value="ECO:0007669"/>
    <property type="project" value="UniProtKB-KW"/>
</dbReference>
<dbReference type="SMART" id="SM00046">
    <property type="entry name" value="DAGKc"/>
    <property type="match status" value="1"/>
</dbReference>
<dbReference type="Proteomes" id="UP000027584">
    <property type="component" value="Unassembled WGS sequence"/>
</dbReference>
<organism evidence="10 11">
    <name type="scientific">Streptococcus gallolyticus</name>
    <dbReference type="NCBI Taxonomy" id="315405"/>
    <lineage>
        <taxon>Bacteria</taxon>
        <taxon>Bacillati</taxon>
        <taxon>Bacillota</taxon>
        <taxon>Bacilli</taxon>
        <taxon>Lactobacillales</taxon>
        <taxon>Streptococcaceae</taxon>
        <taxon>Streptococcus</taxon>
    </lineage>
</organism>
<evidence type="ECO:0000313" key="10">
    <source>
        <dbReference type="EMBL" id="CDO17321.1"/>
    </source>
</evidence>
<dbReference type="InterPro" id="IPR045540">
    <property type="entry name" value="YegS/DAGK_C"/>
</dbReference>
<keyword evidence="6" id="KW-0067">ATP-binding</keyword>
<keyword evidence="7" id="KW-0443">Lipid metabolism</keyword>
<feature type="domain" description="DAGKc" evidence="9">
    <location>
        <begin position="1"/>
        <end position="125"/>
    </location>
</feature>
<evidence type="ECO:0000256" key="7">
    <source>
        <dbReference type="ARBA" id="ARBA00023209"/>
    </source>
</evidence>
<dbReference type="SUPFAM" id="SSF111331">
    <property type="entry name" value="NAD kinase/diacylglycerol kinase-like"/>
    <property type="match status" value="1"/>
</dbReference>
<gene>
    <name evidence="10" type="ORF">BN963_SGAL_00509</name>
</gene>
<dbReference type="PANTHER" id="PTHR12358:SF54">
    <property type="entry name" value="SPHINGOSINE KINASE RELATED PROTEIN"/>
    <property type="match status" value="1"/>
</dbReference>
<dbReference type="Pfam" id="PF00781">
    <property type="entry name" value="DAGK_cat"/>
    <property type="match status" value="1"/>
</dbReference>
<keyword evidence="5 10" id="KW-0418">Kinase</keyword>
<dbReference type="Gene3D" id="3.40.50.10330">
    <property type="entry name" value="Probable inorganic polyphosphate/atp-NAD kinase, domain 1"/>
    <property type="match status" value="1"/>
</dbReference>
<keyword evidence="4" id="KW-0547">Nucleotide-binding</keyword>
<protein>
    <submittedName>
        <fullName evidence="10">Putative diacylglycerol kinase</fullName>
    </submittedName>
</protein>
<dbReference type="AlphaFoldDB" id="A0A060RJX4"/>
<dbReference type="InterPro" id="IPR001206">
    <property type="entry name" value="Diacylglycerol_kinase_cat_dom"/>
</dbReference>
<comment type="similarity">
    <text evidence="2">Belongs to the diacylglycerol/lipid kinase family.</text>
</comment>
<dbReference type="GO" id="GO:0005524">
    <property type="term" value="F:ATP binding"/>
    <property type="evidence" value="ECO:0007669"/>
    <property type="project" value="UniProtKB-KW"/>
</dbReference>
<accession>A0A060RJX4</accession>
<evidence type="ECO:0000256" key="4">
    <source>
        <dbReference type="ARBA" id="ARBA00022741"/>
    </source>
</evidence>
<keyword evidence="7" id="KW-0444">Lipid biosynthesis</keyword>
<evidence type="ECO:0000256" key="6">
    <source>
        <dbReference type="ARBA" id="ARBA00022840"/>
    </source>
</evidence>
<name>A0A060RJX4_9STRE</name>
<dbReference type="Pfam" id="PF19279">
    <property type="entry name" value="YegS_C"/>
    <property type="match status" value="1"/>
</dbReference>
<dbReference type="Gene3D" id="2.60.200.40">
    <property type="match status" value="1"/>
</dbReference>
<dbReference type="InterPro" id="IPR016064">
    <property type="entry name" value="NAD/diacylglycerol_kinase_sf"/>
</dbReference>
<evidence type="ECO:0000256" key="3">
    <source>
        <dbReference type="ARBA" id="ARBA00022679"/>
    </source>
</evidence>
<comment type="caution">
    <text evidence="10">The sequence shown here is derived from an EMBL/GenBank/DDBJ whole genome shotgun (WGS) entry which is preliminary data.</text>
</comment>
<evidence type="ECO:0000313" key="11">
    <source>
        <dbReference type="Proteomes" id="UP000027584"/>
    </source>
</evidence>
<keyword evidence="3" id="KW-0808">Transferase</keyword>
<dbReference type="PROSITE" id="PS50146">
    <property type="entry name" value="DAGK"/>
    <property type="match status" value="1"/>
</dbReference>
<dbReference type="InterPro" id="IPR017438">
    <property type="entry name" value="ATP-NAD_kinase_N"/>
</dbReference>
<dbReference type="EMBL" id="CCBC010000106">
    <property type="protein sequence ID" value="CDO17321.1"/>
    <property type="molecule type" value="Genomic_DNA"/>
</dbReference>
<keyword evidence="7" id="KW-0594">Phospholipid biosynthesis</keyword>
<dbReference type="InterPro" id="IPR050187">
    <property type="entry name" value="Lipid_Phosphate_FormReg"/>
</dbReference>
<keyword evidence="8" id="KW-1208">Phospholipid metabolism</keyword>
<reference evidence="10 11" key="1">
    <citation type="submission" date="2014-02" db="EMBL/GenBank/DDBJ databases">
        <authorList>
            <person name="Manrique M."/>
        </authorList>
    </citation>
    <scope>NUCLEOTIDE SEQUENCE [LARGE SCALE GENOMIC DNA]</scope>
    <source>
        <strain evidence="10 11">LMG17956</strain>
    </source>
</reference>
<evidence type="ECO:0000256" key="1">
    <source>
        <dbReference type="ARBA" id="ARBA00001946"/>
    </source>
</evidence>
<evidence type="ECO:0000256" key="5">
    <source>
        <dbReference type="ARBA" id="ARBA00022777"/>
    </source>
</evidence>
<proteinExistence type="inferred from homology"/>
<dbReference type="PANTHER" id="PTHR12358">
    <property type="entry name" value="SPHINGOSINE KINASE"/>
    <property type="match status" value="1"/>
</dbReference>
<evidence type="ECO:0000256" key="2">
    <source>
        <dbReference type="ARBA" id="ARBA00005983"/>
    </source>
</evidence>
<dbReference type="GO" id="GO:0008654">
    <property type="term" value="P:phospholipid biosynthetic process"/>
    <property type="evidence" value="ECO:0007669"/>
    <property type="project" value="UniProtKB-KW"/>
</dbReference>
<evidence type="ECO:0000259" key="9">
    <source>
        <dbReference type="PROSITE" id="PS50146"/>
    </source>
</evidence>
<sequence>MTLYIIANPHAGNHGAKQVISDIEKHHTSDICTLLTRYKNDELHQVERLLKTFDPEQDKLLIVGGDGTLSKVLYHLPVNLPFAYYPVGSGNDFARALGIVPNLEALLASLTNQPKEITVYSYQEGLVLNSLDLGFAAWVVNQAANSTLKTVLNKCHLGKLTYVATAIQFLLKNPLQASVSLESSEGDNLTLDDHFFFSLANNTYFGGGIMIWPTATVHSENLECVYAKGETFFQRLTVLLSLVLKRHEKSSYLNHYSLKQVTVNFPKESLIEIDGEIVSLNEITLSPQKRYIYL</sequence>